<feature type="domain" description="DUF403" evidence="1">
    <location>
        <begin position="1"/>
        <end position="296"/>
    </location>
</feature>
<dbReference type="PANTHER" id="PTHR34595">
    <property type="entry name" value="BLR5612 PROTEIN"/>
    <property type="match status" value="1"/>
</dbReference>
<evidence type="ECO:0000313" key="2">
    <source>
        <dbReference type="EMBL" id="NYJ73505.1"/>
    </source>
</evidence>
<gene>
    <name evidence="2" type="ORF">HNR15_000468</name>
</gene>
<dbReference type="Pfam" id="PF04168">
    <property type="entry name" value="Alpha-E"/>
    <property type="match status" value="1"/>
</dbReference>
<reference evidence="2 3" key="1">
    <citation type="submission" date="2020-07" db="EMBL/GenBank/DDBJ databases">
        <title>Sequencing the genomes of 1000 actinobacteria strains.</title>
        <authorList>
            <person name="Klenk H.-P."/>
        </authorList>
    </citation>
    <scope>NUCLEOTIDE SEQUENCE [LARGE SCALE GENOMIC DNA]</scope>
    <source>
        <strain evidence="2 3">DSM 29531</strain>
    </source>
</reference>
<organism evidence="2 3">
    <name type="scientific">Allobranchiibius huperziae</name>
    <dbReference type="NCBI Taxonomy" id="1874116"/>
    <lineage>
        <taxon>Bacteria</taxon>
        <taxon>Bacillati</taxon>
        <taxon>Actinomycetota</taxon>
        <taxon>Actinomycetes</taxon>
        <taxon>Micrococcales</taxon>
        <taxon>Dermacoccaceae</taxon>
        <taxon>Allobranchiibius</taxon>
    </lineage>
</organism>
<protein>
    <submittedName>
        <fullName evidence="2">Putative alpha-E superfamily protein</fullName>
    </submittedName>
</protein>
<evidence type="ECO:0000313" key="3">
    <source>
        <dbReference type="Proteomes" id="UP000571817"/>
    </source>
</evidence>
<dbReference type="InterPro" id="IPR007296">
    <property type="entry name" value="DUF403"/>
</dbReference>
<keyword evidence="3" id="KW-1185">Reference proteome</keyword>
<dbReference type="AlphaFoldDB" id="A0A853DH29"/>
<dbReference type="InterPro" id="IPR051680">
    <property type="entry name" value="ATP-dep_Glu-Cys_Ligase-2"/>
</dbReference>
<dbReference type="PANTHER" id="PTHR34595:SF7">
    <property type="entry name" value="SLL1039 PROTEIN"/>
    <property type="match status" value="1"/>
</dbReference>
<sequence length="309" mass="34325">MLSRIAEALFWIGRYVERAECTARILDTYLQLLIEDPVIDEEATCRSVMAAMGIAYGEGTPDAGTLLQTLLLDRTAAPSIAYAIETARENARRSREVVSTEVWEAINSTYNAVLAGQLQQRRPADAFRFVRERASMISALADSTQSHDDGWQFIVLGRSIERIDMTARLITMGNYVSGPNGAWALTLRSCGAAHAFTRVYRVTESPRAAAEFLLLDRLFPRSISHLLEQAGHCLEELDPRSRRVGFGGDAARVIGQAHARLSYLSLTDLVTDLPREMEELQRVCADATEAIAKRYFEGVVAPEWLTEAL</sequence>
<proteinExistence type="predicted"/>
<dbReference type="RefSeq" id="WP_179478812.1">
    <property type="nucleotide sequence ID" value="NZ_JACCFW010000001.1"/>
</dbReference>
<comment type="caution">
    <text evidence="2">The sequence shown here is derived from an EMBL/GenBank/DDBJ whole genome shotgun (WGS) entry which is preliminary data.</text>
</comment>
<dbReference type="EMBL" id="JACCFW010000001">
    <property type="protein sequence ID" value="NYJ73505.1"/>
    <property type="molecule type" value="Genomic_DNA"/>
</dbReference>
<dbReference type="Proteomes" id="UP000571817">
    <property type="component" value="Unassembled WGS sequence"/>
</dbReference>
<evidence type="ECO:0000259" key="1">
    <source>
        <dbReference type="Pfam" id="PF04168"/>
    </source>
</evidence>
<name>A0A853DH29_9MICO</name>
<accession>A0A853DH29</accession>